<organism evidence="1 2">
    <name type="scientific">Neophaeococcomyces mojaviensis</name>
    <dbReference type="NCBI Taxonomy" id="3383035"/>
    <lineage>
        <taxon>Eukaryota</taxon>
        <taxon>Fungi</taxon>
        <taxon>Dikarya</taxon>
        <taxon>Ascomycota</taxon>
        <taxon>Pezizomycotina</taxon>
        <taxon>Eurotiomycetes</taxon>
        <taxon>Chaetothyriomycetidae</taxon>
        <taxon>Chaetothyriales</taxon>
        <taxon>Chaetothyriales incertae sedis</taxon>
        <taxon>Neophaeococcomyces</taxon>
    </lineage>
</organism>
<name>A0ACC3AIR0_9EURO</name>
<gene>
    <name evidence="1" type="ORF">H2198_001058</name>
</gene>
<dbReference type="Proteomes" id="UP001172386">
    <property type="component" value="Unassembled WGS sequence"/>
</dbReference>
<dbReference type="EMBL" id="JAPDRQ010000011">
    <property type="protein sequence ID" value="KAJ9663066.1"/>
    <property type="molecule type" value="Genomic_DNA"/>
</dbReference>
<comment type="caution">
    <text evidence="1">The sequence shown here is derived from an EMBL/GenBank/DDBJ whole genome shotgun (WGS) entry which is preliminary data.</text>
</comment>
<sequence length="988" mass="110008">MADLKAKLANAIPTGTGPKSESSLLEKLKACNVRNFDTLADVALGGIKGEPLDDKSYLMERIIQLTSELPLHDRFSDTLTHKFLNELWTELDHPPQSYLGYDFRYRKADGSNNNIMWPHIGKAGQPYARSVRPRKMQPPQPDPGVIFDSVLARGEFRPHPNKISSVLFYVASIIIHDCFHTSHDDYAISETSSYLDLAPLYGSNEEQQMKMRTRKDGKLKPDCFSDSRILGFPPGVGVLLIMFNRFHNMVVENLAKVDENGRFSRIKSSDRATRRRTGLTSKPRPDEAKPGEPKPDETEPTPDELYDEALFQTGRLVTCGMYINIVLGDYVRTILGLNRVDTHWNLDPRQDYGKTLVGEKIPEAGGNQCSAEFSLVYRWHSTVSERDEDWTKKFIKNISENSDLAKKFPNLAKMDLKDPKAFLFLAQAWADDLKDQDPQKRNFEDLTRTDGRFSDDDLCRIWVESVDDVAGAFGANHVPHNLKFVEVLSILQSRAWNLASLNEFREYFKLAPHKTFESINPDPKVAKSLERLYGHPDNVEIYPGIVVESAKKPMSPGSGLCASWTTSRAILADAVALTRGDRFYTVDYTPANLTNWGFKTASNDLDINHGAVFYKLVLNAFPNHIAKNSVYAHFPLVNPPENKTLLKGMNRVHLYSFDKPKPRSKVEVEPSAEVGTKAESLLVDRLPQFGADKAALKGGAAKISFSEAVLSNDKWQSVATKFYTSTLEQLWQKEQYELGGWQEVDVVANVLNAAHANFITTILDIPISPDGEPDEPHSLLSTLGHVFETAFNVNAQPRGLYTAVRDLTHWFVGAVESAFGNDANENDLGQAAFAKLKQVNGAHTKEMAWHDILPMAALMLTHLSRSSAAAVESIFPQPKSATSGSTNTVAFRATTDVGDAKKGDVFVAQVSKDNASQLGPDMKLSQEVAEIANKAIKDIISKVKGIERTPGPGGMIKKIEIGGEVKYLNATESDYVTYPVGLKVRWKK</sequence>
<accession>A0ACC3AIR0</accession>
<evidence type="ECO:0000313" key="1">
    <source>
        <dbReference type="EMBL" id="KAJ9663066.1"/>
    </source>
</evidence>
<protein>
    <submittedName>
        <fullName evidence="1">Uncharacterized protein</fullName>
    </submittedName>
</protein>
<keyword evidence="2" id="KW-1185">Reference proteome</keyword>
<reference evidence="1" key="1">
    <citation type="submission" date="2022-10" db="EMBL/GenBank/DDBJ databases">
        <title>Culturing micro-colonial fungi from biological soil crusts in the Mojave desert and describing Neophaeococcomyces mojavensis, and introducing the new genera and species Taxawa tesnikishii.</title>
        <authorList>
            <person name="Kurbessoian T."/>
            <person name="Stajich J.E."/>
        </authorList>
    </citation>
    <scope>NUCLEOTIDE SEQUENCE</scope>
    <source>
        <strain evidence="1">JES_112</strain>
    </source>
</reference>
<evidence type="ECO:0000313" key="2">
    <source>
        <dbReference type="Proteomes" id="UP001172386"/>
    </source>
</evidence>
<proteinExistence type="predicted"/>